<comment type="caution">
    <text evidence="1">The sequence shown here is derived from an EMBL/GenBank/DDBJ whole genome shotgun (WGS) entry which is preliminary data.</text>
</comment>
<dbReference type="AlphaFoldDB" id="A0AAV5INZ0"/>
<dbReference type="EMBL" id="BPVZ01000020">
    <property type="protein sequence ID" value="GKV03607.1"/>
    <property type="molecule type" value="Genomic_DNA"/>
</dbReference>
<organism evidence="1 2">
    <name type="scientific">Rubroshorea leprosula</name>
    <dbReference type="NCBI Taxonomy" id="152421"/>
    <lineage>
        <taxon>Eukaryota</taxon>
        <taxon>Viridiplantae</taxon>
        <taxon>Streptophyta</taxon>
        <taxon>Embryophyta</taxon>
        <taxon>Tracheophyta</taxon>
        <taxon>Spermatophyta</taxon>
        <taxon>Magnoliopsida</taxon>
        <taxon>eudicotyledons</taxon>
        <taxon>Gunneridae</taxon>
        <taxon>Pentapetalae</taxon>
        <taxon>rosids</taxon>
        <taxon>malvids</taxon>
        <taxon>Malvales</taxon>
        <taxon>Dipterocarpaceae</taxon>
        <taxon>Rubroshorea</taxon>
    </lineage>
</organism>
<reference evidence="1 2" key="1">
    <citation type="journal article" date="2021" name="Commun. Biol.">
        <title>The genome of Shorea leprosula (Dipterocarpaceae) highlights the ecological relevance of drought in aseasonal tropical rainforests.</title>
        <authorList>
            <person name="Ng K.K.S."/>
            <person name="Kobayashi M.J."/>
            <person name="Fawcett J.A."/>
            <person name="Hatakeyama M."/>
            <person name="Paape T."/>
            <person name="Ng C.H."/>
            <person name="Ang C.C."/>
            <person name="Tnah L.H."/>
            <person name="Lee C.T."/>
            <person name="Nishiyama T."/>
            <person name="Sese J."/>
            <person name="O'Brien M.J."/>
            <person name="Copetti D."/>
            <person name="Mohd Noor M.I."/>
            <person name="Ong R.C."/>
            <person name="Putra M."/>
            <person name="Sireger I.Z."/>
            <person name="Indrioko S."/>
            <person name="Kosugi Y."/>
            <person name="Izuno A."/>
            <person name="Isagi Y."/>
            <person name="Lee S.L."/>
            <person name="Shimizu K.K."/>
        </authorList>
    </citation>
    <scope>NUCLEOTIDE SEQUENCE [LARGE SCALE GENOMIC DNA]</scope>
    <source>
        <strain evidence="1">214</strain>
    </source>
</reference>
<sequence>MCGCVSKRFADMLHAIRPRLGGHSSPSSVTLRVSFSQISFSDDMERVILVNRLIQNVCHGMSDARLKL</sequence>
<proteinExistence type="predicted"/>
<dbReference type="Proteomes" id="UP001054252">
    <property type="component" value="Unassembled WGS sequence"/>
</dbReference>
<evidence type="ECO:0000313" key="1">
    <source>
        <dbReference type="EMBL" id="GKV03607.1"/>
    </source>
</evidence>
<keyword evidence="2" id="KW-1185">Reference proteome</keyword>
<accession>A0AAV5INZ0</accession>
<evidence type="ECO:0000313" key="2">
    <source>
        <dbReference type="Proteomes" id="UP001054252"/>
    </source>
</evidence>
<gene>
    <name evidence="1" type="ORF">SLEP1_g15883</name>
</gene>
<name>A0AAV5INZ0_9ROSI</name>
<protein>
    <submittedName>
        <fullName evidence="1">Uncharacterized protein</fullName>
    </submittedName>
</protein>